<proteinExistence type="predicted"/>
<dbReference type="Gene3D" id="3.30.1380.20">
    <property type="entry name" value="Trafficking protein particle complex subunit 3"/>
    <property type="match status" value="1"/>
</dbReference>
<dbReference type="InterPro" id="IPR024096">
    <property type="entry name" value="NO_sig/Golgi_transp_ligand-bd"/>
</dbReference>
<dbReference type="PANTHER" id="PTHR35090:SF2">
    <property type="entry name" value="ARSR FAMILY TRANSCRIPTIONAL REGULATOR"/>
    <property type="match status" value="1"/>
</dbReference>
<dbReference type="RefSeq" id="WP_349946069.1">
    <property type="nucleotide sequence ID" value="NZ_CP157940.1"/>
</dbReference>
<dbReference type="SMART" id="SM00989">
    <property type="entry name" value="V4R"/>
    <property type="match status" value="1"/>
</dbReference>
<dbReference type="Pfam" id="PF02830">
    <property type="entry name" value="V4R"/>
    <property type="match status" value="1"/>
</dbReference>
<name>A0AAU7PNS2_9FIRM</name>
<gene>
    <name evidence="2" type="ORF">ABFV83_18835</name>
</gene>
<dbReference type="PANTHER" id="PTHR35090">
    <property type="entry name" value="DNA-DIRECTED RNA POLYMERASE SUBUNIT I"/>
    <property type="match status" value="1"/>
</dbReference>
<organism evidence="2">
    <name type="scientific">Lacrimispora sp. BS-2</name>
    <dbReference type="NCBI Taxonomy" id="3151850"/>
    <lineage>
        <taxon>Bacteria</taxon>
        <taxon>Bacillati</taxon>
        <taxon>Bacillota</taxon>
        <taxon>Clostridia</taxon>
        <taxon>Lachnospirales</taxon>
        <taxon>Lachnospiraceae</taxon>
        <taxon>Lacrimispora</taxon>
    </lineage>
</organism>
<protein>
    <submittedName>
        <fullName evidence="2">V4R domain-containing protein</fullName>
    </submittedName>
</protein>
<dbReference type="InterPro" id="IPR004096">
    <property type="entry name" value="V4R"/>
</dbReference>
<dbReference type="EMBL" id="CP157940">
    <property type="protein sequence ID" value="XBS53834.1"/>
    <property type="molecule type" value="Genomic_DNA"/>
</dbReference>
<sequence length="181" mass="20632">MFNTFQTGEENNFSWNMIGNIAEGRKNLGEEMPVMMYRLFQYSLRSELSRKFNEEMARELFRSAGEISGREFALHMLDLTLPPNDFLASLQKILEVHKIGILRIEKFDPHTGDVVLTVGEDLDCSGLSVTGDQICNYDEGFLSGVLKKYTGKEYVVKEVDCWASGSRVCRFEASVDHRTKV</sequence>
<feature type="domain" description="4-vinyl reductase 4VR" evidence="1">
    <location>
        <begin position="113"/>
        <end position="175"/>
    </location>
</feature>
<accession>A0AAU7PNS2</accession>
<dbReference type="SUPFAM" id="SSF111126">
    <property type="entry name" value="Ligand-binding domain in the NO signalling and Golgi transport"/>
    <property type="match status" value="1"/>
</dbReference>
<evidence type="ECO:0000313" key="2">
    <source>
        <dbReference type="EMBL" id="XBS53834.1"/>
    </source>
</evidence>
<dbReference type="AlphaFoldDB" id="A0AAU7PNS2"/>
<reference evidence="2" key="1">
    <citation type="submission" date="2024-06" db="EMBL/GenBank/DDBJ databases">
        <title>Lacrimispora cavernae sp. nov., a novel anaerobe isolated from bat guano pile inside a cave.</title>
        <authorList>
            <person name="Miller S.L."/>
            <person name="Lu N."/>
            <person name="King J."/>
            <person name="Sankaranarayanan K."/>
            <person name="Lawson P.A."/>
        </authorList>
    </citation>
    <scope>NUCLEOTIDE SEQUENCE</scope>
    <source>
        <strain evidence="2">BS-2</strain>
    </source>
</reference>
<evidence type="ECO:0000259" key="1">
    <source>
        <dbReference type="SMART" id="SM00989"/>
    </source>
</evidence>